<evidence type="ECO:0000313" key="2">
    <source>
        <dbReference type="Proteomes" id="UP000315295"/>
    </source>
</evidence>
<dbReference type="EMBL" id="VIEB01000119">
    <property type="protein sequence ID" value="TQE05596.1"/>
    <property type="molecule type" value="Genomic_DNA"/>
</dbReference>
<reference evidence="1 2" key="1">
    <citation type="journal article" date="2019" name="G3 (Bethesda)">
        <title>Sequencing of a Wild Apple (Malus baccata) Genome Unravels the Differences Between Cultivated and Wild Apple Species Regarding Disease Resistance and Cold Tolerance.</title>
        <authorList>
            <person name="Chen X."/>
        </authorList>
    </citation>
    <scope>NUCLEOTIDE SEQUENCE [LARGE SCALE GENOMIC DNA]</scope>
    <source>
        <strain evidence="2">cv. Shandingzi</strain>
        <tissue evidence="1">Leaves</tissue>
    </source>
</reference>
<protein>
    <submittedName>
        <fullName evidence="1">Uncharacterized protein</fullName>
    </submittedName>
</protein>
<keyword evidence="2" id="KW-1185">Reference proteome</keyword>
<gene>
    <name evidence="1" type="ORF">C1H46_008843</name>
</gene>
<organism evidence="1 2">
    <name type="scientific">Malus baccata</name>
    <name type="common">Siberian crab apple</name>
    <name type="synonym">Pyrus baccata</name>
    <dbReference type="NCBI Taxonomy" id="106549"/>
    <lineage>
        <taxon>Eukaryota</taxon>
        <taxon>Viridiplantae</taxon>
        <taxon>Streptophyta</taxon>
        <taxon>Embryophyta</taxon>
        <taxon>Tracheophyta</taxon>
        <taxon>Spermatophyta</taxon>
        <taxon>Magnoliopsida</taxon>
        <taxon>eudicotyledons</taxon>
        <taxon>Gunneridae</taxon>
        <taxon>Pentapetalae</taxon>
        <taxon>rosids</taxon>
        <taxon>fabids</taxon>
        <taxon>Rosales</taxon>
        <taxon>Rosaceae</taxon>
        <taxon>Amygdaloideae</taxon>
        <taxon>Maleae</taxon>
        <taxon>Malus</taxon>
    </lineage>
</organism>
<evidence type="ECO:0000313" key="1">
    <source>
        <dbReference type="EMBL" id="TQE05596.1"/>
    </source>
</evidence>
<name>A0A540N3F8_MALBA</name>
<dbReference type="Proteomes" id="UP000315295">
    <property type="component" value="Unassembled WGS sequence"/>
</dbReference>
<sequence>MKLSASFGQSTHSIQVFEIKEGNNMMSNFVRKITKSVYSTFRGNSLSLTTCRCRGHKLMLHESDC</sequence>
<proteinExistence type="predicted"/>
<comment type="caution">
    <text evidence="1">The sequence shown here is derived from an EMBL/GenBank/DDBJ whole genome shotgun (WGS) entry which is preliminary data.</text>
</comment>
<dbReference type="AlphaFoldDB" id="A0A540N3F8"/>
<accession>A0A540N3F8</accession>